<dbReference type="OrthoDB" id="4772953at2"/>
<evidence type="ECO:0000313" key="1">
    <source>
        <dbReference type="EMBL" id="GAB10356.1"/>
    </source>
</evidence>
<name>G7H3D1_9ACTN</name>
<accession>G7H3D1</accession>
<dbReference type="AlphaFoldDB" id="G7H3D1"/>
<dbReference type="RefSeq" id="WP_007322431.1">
    <property type="nucleotide sequence ID" value="NZ_BAEE01000056.1"/>
</dbReference>
<proteinExistence type="predicted"/>
<dbReference type="STRING" id="1073574.GOARA_056_01040"/>
<evidence type="ECO:0008006" key="3">
    <source>
        <dbReference type="Google" id="ProtNLM"/>
    </source>
</evidence>
<organism evidence="1 2">
    <name type="scientific">Gordonia araii NBRC 100433</name>
    <dbReference type="NCBI Taxonomy" id="1073574"/>
    <lineage>
        <taxon>Bacteria</taxon>
        <taxon>Bacillati</taxon>
        <taxon>Actinomycetota</taxon>
        <taxon>Actinomycetes</taxon>
        <taxon>Mycobacteriales</taxon>
        <taxon>Gordoniaceae</taxon>
        <taxon>Gordonia</taxon>
    </lineage>
</organism>
<evidence type="ECO:0000313" key="2">
    <source>
        <dbReference type="Proteomes" id="UP000035088"/>
    </source>
</evidence>
<dbReference type="EMBL" id="BAEE01000056">
    <property type="protein sequence ID" value="GAB10356.1"/>
    <property type="molecule type" value="Genomic_DNA"/>
</dbReference>
<gene>
    <name evidence="1" type="ORF">GOARA_056_01040</name>
</gene>
<dbReference type="Proteomes" id="UP000035088">
    <property type="component" value="Unassembled WGS sequence"/>
</dbReference>
<sequence>MNLSASEKKFLALLGVAVLVFSTVVVGAGAFWASRTDVDHRPYATISVGSTYTQAYPTVLCDRQLAGCDGDFRKNYPDRHTRFPVPIGQTMRVRLSPDVADDPWAIVAQYLTPTGSELVLKTFRPFTGNESVYLASTRERVLINVEISLPAGLLAGDSDDQLVRRGYFAINTTPTDQKDLIDAYEKAATGKEPKQRMVDDVEEFAKR</sequence>
<keyword evidence="2" id="KW-1185">Reference proteome</keyword>
<comment type="caution">
    <text evidence="1">The sequence shown here is derived from an EMBL/GenBank/DDBJ whole genome shotgun (WGS) entry which is preliminary data.</text>
</comment>
<protein>
    <recommendedName>
        <fullName evidence="3">DUF2771 family protein</fullName>
    </recommendedName>
</protein>
<reference evidence="1 2" key="1">
    <citation type="submission" date="2011-11" db="EMBL/GenBank/DDBJ databases">
        <title>Whole genome shotgun sequence of Gordonia araii NBRC 100433.</title>
        <authorList>
            <person name="Yoshida Y."/>
            <person name="Hosoyama A."/>
            <person name="Tsuchikane K."/>
            <person name="Katsumata H."/>
            <person name="Yamazaki S."/>
            <person name="Fujita N."/>
        </authorList>
    </citation>
    <scope>NUCLEOTIDE SEQUENCE [LARGE SCALE GENOMIC DNA]</scope>
    <source>
        <strain evidence="1 2">NBRC 100433</strain>
    </source>
</reference>